<feature type="transmembrane region" description="Helical" evidence="9">
    <location>
        <begin position="182"/>
        <end position="203"/>
    </location>
</feature>
<feature type="region of interest" description="Disordered" evidence="8">
    <location>
        <begin position="1"/>
        <end position="33"/>
    </location>
</feature>
<dbReference type="PANTHER" id="PTHR30520">
    <property type="entry name" value="FORMATE TRANSPORTER-RELATED"/>
    <property type="match status" value="1"/>
</dbReference>
<dbReference type="InterPro" id="IPR000292">
    <property type="entry name" value="For/NO2_transpt"/>
</dbReference>
<comment type="similarity">
    <text evidence="5">Belongs to the FNT transporter (TC 1.A.16) family.</text>
</comment>
<dbReference type="GeneID" id="67443965"/>
<dbReference type="Pfam" id="PF01226">
    <property type="entry name" value="Form_Nir_trans"/>
    <property type="match status" value="1"/>
</dbReference>
<evidence type="ECO:0000256" key="8">
    <source>
        <dbReference type="SAM" id="MobiDB-lite"/>
    </source>
</evidence>
<name>A0ABX8X7W2_SHEPU</name>
<feature type="domain" description="CBS" evidence="10">
    <location>
        <begin position="384"/>
        <end position="441"/>
    </location>
</feature>
<sequence length="537" mass="58462">MKASHYDAHMRAQPHLSSPTPFNPHHNGKTEPDKRSLYQHAEHYGQSKVAKSAWQSFGLAAFAGGFIALAFVFYITVTTGASGSAWGLVRLAGGLAFSLGLMLVVICGGELFTSTVLSSVAWAQKKVTTKQLVMCWTRVYLGNLLGAMVMLLLIMSARMYLLDGGRWGINALTIAQHKLHHGWFQAFSLGILCNMLVCLGVWMTFASRDALTKAILLMLPVAMFVSSGFEHSIANLFMVPLGIAIHLFADQTFFTSAAIDAAQFSDLTLSHFVIKNLIPVTLGNIVGGGIFVGLGYWWIEQAKPQHPSNIERHTPTLTLVNALTATSSYLSNDMPTDTALANEPALSISPDAHIYSISAGDQPTMLNAKAVSKSIPKMCVSDVMDRHPITLSADQSVYAGLKLLSDANVRSAPVVDDKQALVGFISQQDLLRSLWAQEFTRGVPDKVADLMQTEVLTVSPKDPLDALIELMVVDRQKLFPVTDSGLMIASTYQSYEERLRHAYATKPSAFPVIEQGKLCGMVTREEIAKAVCGAFYD</sequence>
<proteinExistence type="inferred from homology"/>
<evidence type="ECO:0000256" key="2">
    <source>
        <dbReference type="ARBA" id="ARBA00022692"/>
    </source>
</evidence>
<dbReference type="NCBIfam" id="TIGR04060">
    <property type="entry name" value="formate_focA"/>
    <property type="match status" value="1"/>
</dbReference>
<evidence type="ECO:0000256" key="4">
    <source>
        <dbReference type="ARBA" id="ARBA00023136"/>
    </source>
</evidence>
<keyword evidence="3 9" id="KW-1133">Transmembrane helix</keyword>
<dbReference type="NCBIfam" id="TIGR00790">
    <property type="entry name" value="fnt"/>
    <property type="match status" value="1"/>
</dbReference>
<dbReference type="PANTHER" id="PTHR30520:SF6">
    <property type="entry name" value="FORMATE_NITRATE FAMILY TRANSPORTER (EUROFUNG)"/>
    <property type="match status" value="1"/>
</dbReference>
<evidence type="ECO:0000259" key="10">
    <source>
        <dbReference type="PROSITE" id="PS51371"/>
    </source>
</evidence>
<evidence type="ECO:0000256" key="3">
    <source>
        <dbReference type="ARBA" id="ARBA00022989"/>
    </source>
</evidence>
<comment type="subcellular location">
    <subcellularLocation>
        <location evidence="1">Membrane</location>
        <topology evidence="1">Multi-pass membrane protein</topology>
    </subcellularLocation>
</comment>
<dbReference type="Proteomes" id="UP000827084">
    <property type="component" value="Chromosome"/>
</dbReference>
<protein>
    <recommendedName>
        <fullName evidence="6">Formate transporter FocA</fullName>
    </recommendedName>
</protein>
<gene>
    <name evidence="11" type="primary">focA</name>
    <name evidence="11" type="ORF">K3G22_11855</name>
</gene>
<dbReference type="Gene3D" id="3.10.580.10">
    <property type="entry name" value="CBS-domain"/>
    <property type="match status" value="1"/>
</dbReference>
<dbReference type="PROSITE" id="PS51371">
    <property type="entry name" value="CBS"/>
    <property type="match status" value="2"/>
</dbReference>
<evidence type="ECO:0000313" key="11">
    <source>
        <dbReference type="EMBL" id="QYX71483.1"/>
    </source>
</evidence>
<keyword evidence="4 9" id="KW-0472">Membrane</keyword>
<feature type="transmembrane region" description="Helical" evidence="9">
    <location>
        <begin position="144"/>
        <end position="162"/>
    </location>
</feature>
<dbReference type="RefSeq" id="WP_025008290.1">
    <property type="nucleotide sequence ID" value="NZ_BMPK01000010.1"/>
</dbReference>
<dbReference type="InterPro" id="IPR000644">
    <property type="entry name" value="CBS_dom"/>
</dbReference>
<dbReference type="PROSITE" id="PS01005">
    <property type="entry name" value="FORMATE_NITRITE_TP_1"/>
    <property type="match status" value="1"/>
</dbReference>
<dbReference type="InterPro" id="IPR023271">
    <property type="entry name" value="Aquaporin-like"/>
</dbReference>
<keyword evidence="7" id="KW-0129">CBS domain</keyword>
<dbReference type="InterPro" id="IPR046342">
    <property type="entry name" value="CBS_dom_sf"/>
</dbReference>
<feature type="compositionally biased region" description="Basic and acidic residues" evidence="8">
    <location>
        <begin position="1"/>
        <end position="10"/>
    </location>
</feature>
<feature type="transmembrane region" description="Helical" evidence="9">
    <location>
        <begin position="280"/>
        <end position="299"/>
    </location>
</feature>
<organism evidence="11 12">
    <name type="scientific">Shewanella putrefaciens</name>
    <name type="common">Pseudomonas putrefaciens</name>
    <dbReference type="NCBI Taxonomy" id="24"/>
    <lineage>
        <taxon>Bacteria</taxon>
        <taxon>Pseudomonadati</taxon>
        <taxon>Pseudomonadota</taxon>
        <taxon>Gammaproteobacteria</taxon>
        <taxon>Alteromonadales</taxon>
        <taxon>Shewanellaceae</taxon>
        <taxon>Shewanella</taxon>
    </lineage>
</organism>
<keyword evidence="12" id="KW-1185">Reference proteome</keyword>
<evidence type="ECO:0000256" key="6">
    <source>
        <dbReference type="NCBIfam" id="TIGR04060"/>
    </source>
</evidence>
<dbReference type="InterPro" id="IPR024002">
    <property type="entry name" value="For/NO2_transpt_CS"/>
</dbReference>
<feature type="transmembrane region" description="Helical" evidence="9">
    <location>
        <begin position="57"/>
        <end position="77"/>
    </location>
</feature>
<feature type="transmembrane region" description="Helical" evidence="9">
    <location>
        <begin position="97"/>
        <end position="123"/>
    </location>
</feature>
<keyword evidence="2 9" id="KW-0812">Transmembrane</keyword>
<dbReference type="Gene3D" id="1.20.1080.10">
    <property type="entry name" value="Glycerol uptake facilitator protein"/>
    <property type="match status" value="1"/>
</dbReference>
<dbReference type="SMART" id="SM00116">
    <property type="entry name" value="CBS"/>
    <property type="match status" value="2"/>
</dbReference>
<evidence type="ECO:0000256" key="5">
    <source>
        <dbReference type="ARBA" id="ARBA00049660"/>
    </source>
</evidence>
<evidence type="ECO:0000313" key="12">
    <source>
        <dbReference type="Proteomes" id="UP000827084"/>
    </source>
</evidence>
<reference evidence="11 12" key="1">
    <citation type="submission" date="2021-08" db="EMBL/GenBank/DDBJ databases">
        <title>Shewanella putrefaciens YZ-J, complete genome.</title>
        <authorList>
            <person name="Yi Z."/>
        </authorList>
    </citation>
    <scope>NUCLEOTIDE SEQUENCE [LARGE SCALE GENOMIC DNA]</scope>
    <source>
        <strain evidence="11 12">YZ-J</strain>
    </source>
</reference>
<dbReference type="SUPFAM" id="SSF54631">
    <property type="entry name" value="CBS-domain pair"/>
    <property type="match status" value="1"/>
</dbReference>
<evidence type="ECO:0000256" key="7">
    <source>
        <dbReference type="PROSITE-ProRule" id="PRU00703"/>
    </source>
</evidence>
<dbReference type="Pfam" id="PF00571">
    <property type="entry name" value="CBS"/>
    <property type="match status" value="3"/>
</dbReference>
<dbReference type="EMBL" id="CP080635">
    <property type="protein sequence ID" value="QYX71483.1"/>
    <property type="molecule type" value="Genomic_DNA"/>
</dbReference>
<accession>A0ABX8X7W2</accession>
<evidence type="ECO:0000256" key="1">
    <source>
        <dbReference type="ARBA" id="ARBA00004141"/>
    </source>
</evidence>
<feature type="transmembrane region" description="Helical" evidence="9">
    <location>
        <begin position="210"/>
        <end position="229"/>
    </location>
</feature>
<feature type="domain" description="CBS" evidence="10">
    <location>
        <begin position="451"/>
        <end position="537"/>
    </location>
</feature>
<dbReference type="InterPro" id="IPR023999">
    <property type="entry name" value="Formate_transptr_FocA"/>
</dbReference>
<evidence type="ECO:0000256" key="9">
    <source>
        <dbReference type="SAM" id="Phobius"/>
    </source>
</evidence>